<feature type="compositionally biased region" description="Gly residues" evidence="1">
    <location>
        <begin position="13"/>
        <end position="24"/>
    </location>
</feature>
<keyword evidence="4" id="KW-1185">Reference proteome</keyword>
<evidence type="ECO:0000313" key="3">
    <source>
        <dbReference type="EMBL" id="SLM95423.1"/>
    </source>
</evidence>
<proteinExistence type="predicted"/>
<feature type="transmembrane region" description="Helical" evidence="2">
    <location>
        <begin position="216"/>
        <end position="242"/>
    </location>
</feature>
<organism evidence="3 4">
    <name type="scientific">Brevibacterium yomogidense</name>
    <dbReference type="NCBI Taxonomy" id="946573"/>
    <lineage>
        <taxon>Bacteria</taxon>
        <taxon>Bacillati</taxon>
        <taxon>Actinomycetota</taxon>
        <taxon>Actinomycetes</taxon>
        <taxon>Micrococcales</taxon>
        <taxon>Brevibacteriaceae</taxon>
        <taxon>Brevibacterium</taxon>
    </lineage>
</organism>
<feature type="region of interest" description="Disordered" evidence="1">
    <location>
        <begin position="1"/>
        <end position="107"/>
    </location>
</feature>
<sequence>MTYGNSPTDPAQGGQGPYGSGPYGAGSPQSAGQQPYGQQPQYGSQPGGQQQPPQYGSQPSGQPGGQQPYGSPQYGAQQGGAPYGSPQAGSPYGAPQQGGSPYGAPQGGAYGAAPMGAGSITTTVPGGPQQMGPDGEPALSQPLYGATFMQATKRFFKKYARFSGYSSLSEHWWAYLTLSLLMLIAAIPLFIGYIMVIASAATMDPYSSSVPTGMGAGGVIVMIGFILMLLVSLALIVPSLALQARRLHDAGFSALFLLLYLVPSIGSLIVLVFMFLPTKVEARKPEWDDTKGD</sequence>
<accession>A0A1X6X8K7</accession>
<name>A0A1X6X8K7_9MICO</name>
<protein>
    <recommendedName>
        <fullName evidence="5">DUF805 domain-containing protein</fullName>
    </recommendedName>
</protein>
<evidence type="ECO:0000313" key="4">
    <source>
        <dbReference type="Proteomes" id="UP000196581"/>
    </source>
</evidence>
<evidence type="ECO:0000256" key="2">
    <source>
        <dbReference type="SAM" id="Phobius"/>
    </source>
</evidence>
<keyword evidence="2" id="KW-0472">Membrane</keyword>
<dbReference type="GO" id="GO:0005886">
    <property type="term" value="C:plasma membrane"/>
    <property type="evidence" value="ECO:0007669"/>
    <property type="project" value="TreeGrafter"/>
</dbReference>
<gene>
    <name evidence="3" type="ORF">FM105_04775</name>
</gene>
<dbReference type="PANTHER" id="PTHR34980:SF2">
    <property type="entry name" value="INNER MEMBRANE PROTEIN YHAH-RELATED"/>
    <property type="match status" value="1"/>
</dbReference>
<reference evidence="4" key="1">
    <citation type="submission" date="2017-02" db="EMBL/GenBank/DDBJ databases">
        <authorList>
            <person name="Dridi B."/>
        </authorList>
    </citation>
    <scope>NUCLEOTIDE SEQUENCE [LARGE SCALE GENOMIC DNA]</scope>
    <source>
        <strain evidence="4">B Co 03.10</strain>
    </source>
</reference>
<dbReference type="RefSeq" id="WP_087005511.1">
    <property type="nucleotide sequence ID" value="NZ_FWFF01000005.1"/>
</dbReference>
<dbReference type="Proteomes" id="UP000196581">
    <property type="component" value="Unassembled WGS sequence"/>
</dbReference>
<feature type="transmembrane region" description="Helical" evidence="2">
    <location>
        <begin position="172"/>
        <end position="196"/>
    </location>
</feature>
<feature type="compositionally biased region" description="Low complexity" evidence="1">
    <location>
        <begin position="83"/>
        <end position="104"/>
    </location>
</feature>
<dbReference type="Pfam" id="PF05656">
    <property type="entry name" value="DUF805"/>
    <property type="match status" value="1"/>
</dbReference>
<keyword evidence="2" id="KW-1133">Transmembrane helix</keyword>
<evidence type="ECO:0008006" key="5">
    <source>
        <dbReference type="Google" id="ProtNLM"/>
    </source>
</evidence>
<dbReference type="EMBL" id="FWFF01000005">
    <property type="protein sequence ID" value="SLM95423.1"/>
    <property type="molecule type" value="Genomic_DNA"/>
</dbReference>
<dbReference type="AlphaFoldDB" id="A0A1X6X8K7"/>
<keyword evidence="2" id="KW-0812">Transmembrane</keyword>
<evidence type="ECO:0000256" key="1">
    <source>
        <dbReference type="SAM" id="MobiDB-lite"/>
    </source>
</evidence>
<feature type="compositionally biased region" description="Low complexity" evidence="1">
    <location>
        <begin position="25"/>
        <end position="76"/>
    </location>
</feature>
<dbReference type="InterPro" id="IPR008523">
    <property type="entry name" value="DUF805"/>
</dbReference>
<feature type="transmembrane region" description="Helical" evidence="2">
    <location>
        <begin position="254"/>
        <end position="276"/>
    </location>
</feature>
<dbReference type="PANTHER" id="PTHR34980">
    <property type="entry name" value="INNER MEMBRANE PROTEIN-RELATED-RELATED"/>
    <property type="match status" value="1"/>
</dbReference>